<name>A0A397T9M9_9GLOM</name>
<keyword evidence="4" id="KW-0479">Metal-binding</keyword>
<dbReference type="GO" id="GO:0005506">
    <property type="term" value="F:iron ion binding"/>
    <property type="evidence" value="ECO:0007669"/>
    <property type="project" value="InterPro"/>
</dbReference>
<dbReference type="GO" id="GO:0004497">
    <property type="term" value="F:monooxygenase activity"/>
    <property type="evidence" value="ECO:0007669"/>
    <property type="project" value="InterPro"/>
</dbReference>
<reference evidence="9 10" key="1">
    <citation type="submission" date="2018-06" db="EMBL/GenBank/DDBJ databases">
        <title>Comparative genomics reveals the genomic features of Rhizophagus irregularis, R. cerebriforme, R. diaphanum and Gigaspora rosea, and their symbiotic lifestyle signature.</title>
        <authorList>
            <person name="Morin E."/>
            <person name="San Clemente H."/>
            <person name="Chen E.C.H."/>
            <person name="De La Providencia I."/>
            <person name="Hainaut M."/>
            <person name="Kuo A."/>
            <person name="Kohler A."/>
            <person name="Murat C."/>
            <person name="Tang N."/>
            <person name="Roy S."/>
            <person name="Loubradou J."/>
            <person name="Henrissat B."/>
            <person name="Grigoriev I.V."/>
            <person name="Corradi N."/>
            <person name="Roux C."/>
            <person name="Martin F.M."/>
        </authorList>
    </citation>
    <scope>NUCLEOTIDE SEQUENCE [LARGE SCALE GENOMIC DNA]</scope>
    <source>
        <strain evidence="9 10">DAOM 227022</strain>
    </source>
</reference>
<sequence>MISLVVIIVCIVLGTINYFLRQRKYSSNPHNQFFISDVRKAKDFLKSSNLGSRVRSNQNLRFIFGISNPFTNSDSSYHSSFRKVITKSINLKNEEWKRIKNIAFESVINYANLEKGGVVEIVPWIQKITLNVVLRGYLEMDVNVDEIINVAPSIINDLWLKSKELDITMSEKNTSILETKHMLKNLFHVAHDDPLADELESPLNILIPAYETMWRVVLYAILEIKVRPSLKNEDPVEGNDFGELDNDVKVFLENPILNKDSTLWCIIHETLRLYPPTRHIHRVDENLNKFTIEVEKIHRDPKNWGEDAALFKPKRFLNLNTNNEAYIPFSGGKLKCIAADKFAPTLAATLISSILDRVDIILTQKSKETLLQKRILPFENSRRAFDKLEITLTKKK</sequence>
<keyword evidence="7" id="KW-0408">Iron</keyword>
<dbReference type="GO" id="GO:0020037">
    <property type="term" value="F:heme binding"/>
    <property type="evidence" value="ECO:0007669"/>
    <property type="project" value="InterPro"/>
</dbReference>
<evidence type="ECO:0000256" key="6">
    <source>
        <dbReference type="ARBA" id="ARBA00023002"/>
    </source>
</evidence>
<dbReference type="AlphaFoldDB" id="A0A397T9M9"/>
<dbReference type="PANTHER" id="PTHR24282:SF20">
    <property type="entry name" value="CYTOCHROME P450 CYP749A22-LIKE"/>
    <property type="match status" value="1"/>
</dbReference>
<keyword evidence="2" id="KW-0349">Heme</keyword>
<protein>
    <submittedName>
        <fullName evidence="9">Cytochrome P450</fullName>
    </submittedName>
</protein>
<keyword evidence="10" id="KW-1185">Reference proteome</keyword>
<dbReference type="Gene3D" id="1.10.630.10">
    <property type="entry name" value="Cytochrome P450"/>
    <property type="match status" value="1"/>
</dbReference>
<dbReference type="Proteomes" id="UP000265703">
    <property type="component" value="Unassembled WGS sequence"/>
</dbReference>
<evidence type="ECO:0000256" key="3">
    <source>
        <dbReference type="ARBA" id="ARBA00022692"/>
    </source>
</evidence>
<dbReference type="STRING" id="658196.A0A397T9M9"/>
<evidence type="ECO:0000313" key="10">
    <source>
        <dbReference type="Proteomes" id="UP000265703"/>
    </source>
</evidence>
<dbReference type="EMBL" id="QKYT01000091">
    <property type="protein sequence ID" value="RIA94049.1"/>
    <property type="molecule type" value="Genomic_DNA"/>
</dbReference>
<evidence type="ECO:0000256" key="2">
    <source>
        <dbReference type="ARBA" id="ARBA00022617"/>
    </source>
</evidence>
<proteinExistence type="predicted"/>
<evidence type="ECO:0000256" key="8">
    <source>
        <dbReference type="ARBA" id="ARBA00023136"/>
    </source>
</evidence>
<dbReference type="PANTHER" id="PTHR24282">
    <property type="entry name" value="CYTOCHROME P450 FAMILY MEMBER"/>
    <property type="match status" value="1"/>
</dbReference>
<dbReference type="Pfam" id="PF00067">
    <property type="entry name" value="p450"/>
    <property type="match status" value="1"/>
</dbReference>
<evidence type="ECO:0000256" key="4">
    <source>
        <dbReference type="ARBA" id="ARBA00022723"/>
    </source>
</evidence>
<accession>A0A397T9M9</accession>
<gene>
    <name evidence="9" type="ORF">C1645_690176</name>
</gene>
<comment type="caution">
    <text evidence="9">The sequence shown here is derived from an EMBL/GenBank/DDBJ whole genome shotgun (WGS) entry which is preliminary data.</text>
</comment>
<evidence type="ECO:0000256" key="5">
    <source>
        <dbReference type="ARBA" id="ARBA00022989"/>
    </source>
</evidence>
<dbReference type="InterPro" id="IPR050665">
    <property type="entry name" value="Cytochrome_P450_Monooxygen"/>
</dbReference>
<keyword evidence="6" id="KW-0560">Oxidoreductase</keyword>
<dbReference type="InterPro" id="IPR001128">
    <property type="entry name" value="Cyt_P450"/>
</dbReference>
<dbReference type="SUPFAM" id="SSF48264">
    <property type="entry name" value="Cytochrome P450"/>
    <property type="match status" value="1"/>
</dbReference>
<keyword evidence="8" id="KW-0472">Membrane</keyword>
<dbReference type="OrthoDB" id="10029320at2759"/>
<dbReference type="InterPro" id="IPR036396">
    <property type="entry name" value="Cyt_P450_sf"/>
</dbReference>
<dbReference type="GO" id="GO:0016020">
    <property type="term" value="C:membrane"/>
    <property type="evidence" value="ECO:0007669"/>
    <property type="project" value="UniProtKB-SubCell"/>
</dbReference>
<keyword evidence="5" id="KW-1133">Transmembrane helix</keyword>
<evidence type="ECO:0000313" key="9">
    <source>
        <dbReference type="EMBL" id="RIA94049.1"/>
    </source>
</evidence>
<dbReference type="GO" id="GO:0016705">
    <property type="term" value="F:oxidoreductase activity, acting on paired donors, with incorporation or reduction of molecular oxygen"/>
    <property type="evidence" value="ECO:0007669"/>
    <property type="project" value="InterPro"/>
</dbReference>
<evidence type="ECO:0000256" key="1">
    <source>
        <dbReference type="ARBA" id="ARBA00004370"/>
    </source>
</evidence>
<organism evidence="9 10">
    <name type="scientific">Glomus cerebriforme</name>
    <dbReference type="NCBI Taxonomy" id="658196"/>
    <lineage>
        <taxon>Eukaryota</taxon>
        <taxon>Fungi</taxon>
        <taxon>Fungi incertae sedis</taxon>
        <taxon>Mucoromycota</taxon>
        <taxon>Glomeromycotina</taxon>
        <taxon>Glomeromycetes</taxon>
        <taxon>Glomerales</taxon>
        <taxon>Glomeraceae</taxon>
        <taxon>Glomus</taxon>
    </lineage>
</organism>
<keyword evidence="3" id="KW-0812">Transmembrane</keyword>
<evidence type="ECO:0000256" key="7">
    <source>
        <dbReference type="ARBA" id="ARBA00023004"/>
    </source>
</evidence>
<comment type="subcellular location">
    <subcellularLocation>
        <location evidence="1">Membrane</location>
    </subcellularLocation>
</comment>